<evidence type="ECO:0000256" key="3">
    <source>
        <dbReference type="SAM" id="SignalP"/>
    </source>
</evidence>
<feature type="compositionally biased region" description="Polar residues" evidence="2">
    <location>
        <begin position="344"/>
        <end position="355"/>
    </location>
</feature>
<organism evidence="4 5">
    <name type="scientific">Rubinisphaera italica</name>
    <dbReference type="NCBI Taxonomy" id="2527969"/>
    <lineage>
        <taxon>Bacteria</taxon>
        <taxon>Pseudomonadati</taxon>
        <taxon>Planctomycetota</taxon>
        <taxon>Planctomycetia</taxon>
        <taxon>Planctomycetales</taxon>
        <taxon>Planctomycetaceae</taxon>
        <taxon>Rubinisphaera</taxon>
    </lineage>
</organism>
<evidence type="ECO:0000313" key="4">
    <source>
        <dbReference type="EMBL" id="TWT64052.1"/>
    </source>
</evidence>
<sequence length="363" mass="41022" precursor="true">MFQFKIAGILAAASLVTANVTNTTMAQQPCASGYCADSNCGCVQTPPPPVYPQMAQQGVFANGQPSGDVAGESGSIGVRGFSLRFPELKLELPTLQLPSFFRFRRDAEVFVDSSRAPYVAGQPATFGQINPGGQLVNVNGTYMTTSNAALLQQQGMYGTMNSFNTQGQTDFNVERTLLDQLEQERQEKEEMRKKLEQLERCVQDALMGQTQQPHQSYLQPTQNVRYESEEDILQREIAKLQMQIEMKQAARKPAIESQYHQKCQEVTELNERLKAMETMCAQLAREQETKLFLERRARLMNQFDQQQSAPQTLPVNNVKHINFVEKAPIPHNEQSEIQEKKTSQLDSSFNDFTSRSFDKKLDW</sequence>
<feature type="chain" id="PRO_5022710207" description="Chromosome partition protein Smc" evidence="3">
    <location>
        <begin position="27"/>
        <end position="363"/>
    </location>
</feature>
<dbReference type="EMBL" id="SJPG01000001">
    <property type="protein sequence ID" value="TWT64052.1"/>
    <property type="molecule type" value="Genomic_DNA"/>
</dbReference>
<accession>A0A5C5XQM0</accession>
<evidence type="ECO:0000256" key="2">
    <source>
        <dbReference type="SAM" id="MobiDB-lite"/>
    </source>
</evidence>
<feature type="signal peptide" evidence="3">
    <location>
        <begin position="1"/>
        <end position="26"/>
    </location>
</feature>
<dbReference type="Proteomes" id="UP000316095">
    <property type="component" value="Unassembled WGS sequence"/>
</dbReference>
<evidence type="ECO:0000313" key="5">
    <source>
        <dbReference type="Proteomes" id="UP000316095"/>
    </source>
</evidence>
<feature type="region of interest" description="Disordered" evidence="2">
    <location>
        <begin position="329"/>
        <end position="363"/>
    </location>
</feature>
<feature type="coiled-coil region" evidence="1">
    <location>
        <begin position="171"/>
        <end position="286"/>
    </location>
</feature>
<evidence type="ECO:0000256" key="1">
    <source>
        <dbReference type="SAM" id="Coils"/>
    </source>
</evidence>
<dbReference type="RefSeq" id="WP_146505795.1">
    <property type="nucleotide sequence ID" value="NZ_SJPG01000001.1"/>
</dbReference>
<reference evidence="4 5" key="1">
    <citation type="submission" date="2019-02" db="EMBL/GenBank/DDBJ databases">
        <title>Deep-cultivation of Planctomycetes and their phenomic and genomic characterization uncovers novel biology.</title>
        <authorList>
            <person name="Wiegand S."/>
            <person name="Jogler M."/>
            <person name="Boedeker C."/>
            <person name="Pinto D."/>
            <person name="Vollmers J."/>
            <person name="Rivas-Marin E."/>
            <person name="Kohn T."/>
            <person name="Peeters S.H."/>
            <person name="Heuer A."/>
            <person name="Rast P."/>
            <person name="Oberbeckmann S."/>
            <person name="Bunk B."/>
            <person name="Jeske O."/>
            <person name="Meyerdierks A."/>
            <person name="Storesund J.E."/>
            <person name="Kallscheuer N."/>
            <person name="Luecker S."/>
            <person name="Lage O.M."/>
            <person name="Pohl T."/>
            <person name="Merkel B.J."/>
            <person name="Hornburger P."/>
            <person name="Mueller R.-W."/>
            <person name="Bruemmer F."/>
            <person name="Labrenz M."/>
            <person name="Spormann A.M."/>
            <person name="Op Den Camp H."/>
            <person name="Overmann J."/>
            <person name="Amann R."/>
            <person name="Jetten M.S.M."/>
            <person name="Mascher T."/>
            <person name="Medema M.H."/>
            <person name="Devos D.P."/>
            <person name="Kaster A.-K."/>
            <person name="Ovreas L."/>
            <person name="Rohde M."/>
            <person name="Galperin M.Y."/>
            <person name="Jogler C."/>
        </authorList>
    </citation>
    <scope>NUCLEOTIDE SEQUENCE [LARGE SCALE GENOMIC DNA]</scope>
    <source>
        <strain evidence="4 5">Pan54</strain>
    </source>
</reference>
<dbReference type="AlphaFoldDB" id="A0A5C5XQM0"/>
<name>A0A5C5XQM0_9PLAN</name>
<proteinExistence type="predicted"/>
<comment type="caution">
    <text evidence="4">The sequence shown here is derived from an EMBL/GenBank/DDBJ whole genome shotgun (WGS) entry which is preliminary data.</text>
</comment>
<gene>
    <name evidence="4" type="ORF">Pan54_48130</name>
</gene>
<protein>
    <recommendedName>
        <fullName evidence="6">Chromosome partition protein Smc</fullName>
    </recommendedName>
</protein>
<keyword evidence="5" id="KW-1185">Reference proteome</keyword>
<evidence type="ECO:0008006" key="6">
    <source>
        <dbReference type="Google" id="ProtNLM"/>
    </source>
</evidence>
<keyword evidence="1" id="KW-0175">Coiled coil</keyword>
<feature type="compositionally biased region" description="Basic and acidic residues" evidence="2">
    <location>
        <begin position="333"/>
        <end position="343"/>
    </location>
</feature>
<keyword evidence="3" id="KW-0732">Signal</keyword>